<feature type="compositionally biased region" description="Acidic residues" evidence="1">
    <location>
        <begin position="333"/>
        <end position="342"/>
    </location>
</feature>
<proteinExistence type="predicted"/>
<dbReference type="Proteomes" id="UP001360953">
    <property type="component" value="Unassembled WGS sequence"/>
</dbReference>
<feature type="compositionally biased region" description="Low complexity" evidence="1">
    <location>
        <begin position="473"/>
        <end position="483"/>
    </location>
</feature>
<accession>A0ABR1L5T9</accession>
<dbReference type="RefSeq" id="XP_066650677.1">
    <property type="nucleotide sequence ID" value="XM_066793882.1"/>
</dbReference>
<reference evidence="2 3" key="1">
    <citation type="submission" date="2024-04" db="EMBL/GenBank/DDBJ databases">
        <title>Phyllosticta paracitricarpa is synonymous to the EU quarantine fungus P. citricarpa based on phylogenomic analyses.</title>
        <authorList>
            <consortium name="Lawrence Berkeley National Laboratory"/>
            <person name="Van ingen-buijs V.A."/>
            <person name="Van westerhoven A.C."/>
            <person name="Haridas S."/>
            <person name="Skiadas P."/>
            <person name="Martin F."/>
            <person name="Groenewald J.Z."/>
            <person name="Crous P.W."/>
            <person name="Seidl M.F."/>
        </authorList>
    </citation>
    <scope>NUCLEOTIDE SEQUENCE [LARGE SCALE GENOMIC DNA]</scope>
    <source>
        <strain evidence="2 3">CPC 17464</strain>
    </source>
</reference>
<organism evidence="2 3">
    <name type="scientific">Phyllosticta citribraziliensis</name>
    <dbReference type="NCBI Taxonomy" id="989973"/>
    <lineage>
        <taxon>Eukaryota</taxon>
        <taxon>Fungi</taxon>
        <taxon>Dikarya</taxon>
        <taxon>Ascomycota</taxon>
        <taxon>Pezizomycotina</taxon>
        <taxon>Dothideomycetes</taxon>
        <taxon>Dothideomycetes incertae sedis</taxon>
        <taxon>Botryosphaeriales</taxon>
        <taxon>Phyllostictaceae</taxon>
        <taxon>Phyllosticta</taxon>
    </lineage>
</organism>
<dbReference type="EMBL" id="JBBPEH010000013">
    <property type="protein sequence ID" value="KAK7530604.1"/>
    <property type="molecule type" value="Genomic_DNA"/>
</dbReference>
<feature type="compositionally biased region" description="Pro residues" evidence="1">
    <location>
        <begin position="1"/>
        <end position="18"/>
    </location>
</feature>
<feature type="compositionally biased region" description="Basic and acidic residues" evidence="1">
    <location>
        <begin position="103"/>
        <end position="112"/>
    </location>
</feature>
<protein>
    <submittedName>
        <fullName evidence="2">Uncharacterized protein</fullName>
    </submittedName>
</protein>
<feature type="compositionally biased region" description="Basic and acidic residues" evidence="1">
    <location>
        <begin position="240"/>
        <end position="254"/>
    </location>
</feature>
<keyword evidence="3" id="KW-1185">Reference proteome</keyword>
<feature type="region of interest" description="Disordered" evidence="1">
    <location>
        <begin position="270"/>
        <end position="483"/>
    </location>
</feature>
<dbReference type="GeneID" id="92026788"/>
<feature type="region of interest" description="Disordered" evidence="1">
    <location>
        <begin position="1"/>
        <end position="183"/>
    </location>
</feature>
<feature type="compositionally biased region" description="Polar residues" evidence="1">
    <location>
        <begin position="75"/>
        <end position="84"/>
    </location>
</feature>
<feature type="region of interest" description="Disordered" evidence="1">
    <location>
        <begin position="207"/>
        <end position="256"/>
    </location>
</feature>
<evidence type="ECO:0000313" key="2">
    <source>
        <dbReference type="EMBL" id="KAK7530604.1"/>
    </source>
</evidence>
<evidence type="ECO:0000313" key="3">
    <source>
        <dbReference type="Proteomes" id="UP001360953"/>
    </source>
</evidence>
<comment type="caution">
    <text evidence="2">The sequence shown here is derived from an EMBL/GenBank/DDBJ whole genome shotgun (WGS) entry which is preliminary data.</text>
</comment>
<name>A0ABR1L5T9_9PEZI</name>
<evidence type="ECO:0000256" key="1">
    <source>
        <dbReference type="SAM" id="MobiDB-lite"/>
    </source>
</evidence>
<feature type="compositionally biased region" description="Low complexity" evidence="1">
    <location>
        <begin position="56"/>
        <end position="66"/>
    </location>
</feature>
<gene>
    <name evidence="2" type="ORF">J3D65DRAFT_130227</name>
</gene>
<feature type="compositionally biased region" description="Polar residues" evidence="1">
    <location>
        <begin position="367"/>
        <end position="380"/>
    </location>
</feature>
<sequence>MAATPPLPERISTPPAPARGPQLDDWEPYRRSRRVAAQRDRHLQNHSASPPQKSTASSARARARASTPLGRRSSPHSSSTAQTISPPSSPHSPIKRTTLGAFKPRDIRRSFDSDSDPFTTSSKGESSSLTAGPILPTPAKTPAKRKVSQAAFGSTARVLFHDRPATIDEVMPPKTSRKKKRAGFSLAGYSESFECDKSSKIEIYTDGKERVPSYNQEEDNPFVTKPGEARPKPGPSSTKPKSERDEKMERRARNGEGVIHVFRGKKFFSEFTDHDSEVDETESPLGGSPIRRIAASSTAPRRILRSSIKPRLLWPTEEQQAAREPGSSKSGEEDTTDIEAPFDTDSGKHYQVSRGHRSAFHEEATSAVPQQDIPTSQTPAKQRCMDFATPPPTRSTRASTKKDAVADEGPSPQPSPSRTSRQDVQSLDVALPVPKKRSPFDAWRRTKSGSGSTTTKREGDLLEPAGAKRTRSATHAQASSSTQ</sequence>
<feature type="compositionally biased region" description="Polar residues" evidence="1">
    <location>
        <begin position="45"/>
        <end position="55"/>
    </location>
</feature>